<keyword evidence="2" id="KW-0472">Membrane</keyword>
<feature type="transmembrane region" description="Helical" evidence="2">
    <location>
        <begin position="444"/>
        <end position="465"/>
    </location>
</feature>
<feature type="compositionally biased region" description="Polar residues" evidence="1">
    <location>
        <begin position="224"/>
        <end position="234"/>
    </location>
</feature>
<gene>
    <name evidence="3" type="ORF">LSUE1_G006908</name>
</gene>
<keyword evidence="2" id="KW-1133">Transmembrane helix</keyword>
<reference evidence="3 4" key="1">
    <citation type="submission" date="2018-05" db="EMBL/GenBank/DDBJ databases">
        <title>Genome sequencing and assembly of the regulated plant pathogen Lachnellula willkommii and related sister species for the development of diagnostic species identification markers.</title>
        <authorList>
            <person name="Giroux E."/>
            <person name="Bilodeau G."/>
        </authorList>
    </citation>
    <scope>NUCLEOTIDE SEQUENCE [LARGE SCALE GENOMIC DNA]</scope>
    <source>
        <strain evidence="3 4">CBS 268.59</strain>
    </source>
</reference>
<dbReference type="OrthoDB" id="3921198at2759"/>
<organism evidence="3 4">
    <name type="scientific">Lachnellula suecica</name>
    <dbReference type="NCBI Taxonomy" id="602035"/>
    <lineage>
        <taxon>Eukaryota</taxon>
        <taxon>Fungi</taxon>
        <taxon>Dikarya</taxon>
        <taxon>Ascomycota</taxon>
        <taxon>Pezizomycotina</taxon>
        <taxon>Leotiomycetes</taxon>
        <taxon>Helotiales</taxon>
        <taxon>Lachnaceae</taxon>
        <taxon>Lachnellula</taxon>
    </lineage>
</organism>
<comment type="caution">
    <text evidence="3">The sequence shown here is derived from an EMBL/GenBank/DDBJ whole genome shotgun (WGS) entry which is preliminary data.</text>
</comment>
<feature type="compositionally biased region" description="Pro residues" evidence="1">
    <location>
        <begin position="39"/>
        <end position="48"/>
    </location>
</feature>
<protein>
    <submittedName>
        <fullName evidence="3">Uncharacterized protein</fullName>
    </submittedName>
</protein>
<feature type="compositionally biased region" description="Pro residues" evidence="1">
    <location>
        <begin position="356"/>
        <end position="368"/>
    </location>
</feature>
<feature type="region of interest" description="Disordered" evidence="1">
    <location>
        <begin position="206"/>
        <end position="235"/>
    </location>
</feature>
<feature type="compositionally biased region" description="Low complexity" evidence="1">
    <location>
        <begin position="379"/>
        <end position="391"/>
    </location>
</feature>
<name>A0A8T9C632_9HELO</name>
<feature type="compositionally biased region" description="Basic residues" evidence="1">
    <location>
        <begin position="209"/>
        <end position="219"/>
    </location>
</feature>
<sequence length="529" mass="57707">MAPSNSSRHDHANLTIRTSFQPAQAPPAPQSTTSSTPEQPYPKYPIPIPVEKQEKALKLYKIYLAARYEEELTQRQLDPSSAISNHHGYYLSVPGTPAPRSATSRTSSKQRRRAASVSTSAWGGATEMSSVMSFDGNESPSSAKKAELSTFDGKKVKQRTRQKFPKAAKAKTALIRHLGSCWVCNKRRVPCDLEEHHDIQTLERLKQAGSKRHSHRSKHQSQSPIPQQNATPVSGEQPVAQMDALFGLGQNEELQTSTPFDMSHLDIQSPAYGEPLQDISAPATSYYPNSTSPPLTQIPMPTTKMATCSQLALAASTASSNAPSGPGYTAATSAPPTTHATRPPPPTSLSTSTSTPLPPPPPTQPPTTPTAYSPDPDMTGGNFNNTGNYNYQPDNTYGGPSQGYEYNPYSNNSTPNNTHFQGGFQRAWHVVEEKSSPYSPRWQTLLSFVTLLFLTISLFFSYTSIRCKEHLQTNLPVIGFLGIVASFAMCSSVKHFTVQRVRCVRKCPLRGVKMAPDGHGWGRAGVVYS</sequence>
<feature type="compositionally biased region" description="Basic residues" evidence="1">
    <location>
        <begin position="156"/>
        <end position="169"/>
    </location>
</feature>
<feature type="compositionally biased region" description="Polar residues" evidence="1">
    <location>
        <begin position="116"/>
        <end position="142"/>
    </location>
</feature>
<feature type="compositionally biased region" description="Basic and acidic residues" evidence="1">
    <location>
        <begin position="144"/>
        <end position="155"/>
    </location>
</feature>
<feature type="region of interest" description="Disordered" evidence="1">
    <location>
        <begin position="318"/>
        <end position="413"/>
    </location>
</feature>
<feature type="region of interest" description="Disordered" evidence="1">
    <location>
        <begin position="1"/>
        <end position="48"/>
    </location>
</feature>
<dbReference type="Proteomes" id="UP000469558">
    <property type="component" value="Unassembled WGS sequence"/>
</dbReference>
<keyword evidence="2" id="KW-0812">Transmembrane</keyword>
<accession>A0A8T9C632</accession>
<feature type="region of interest" description="Disordered" evidence="1">
    <location>
        <begin position="88"/>
        <end position="169"/>
    </location>
</feature>
<feature type="transmembrane region" description="Helical" evidence="2">
    <location>
        <begin position="477"/>
        <end position="496"/>
    </location>
</feature>
<evidence type="ECO:0000313" key="3">
    <source>
        <dbReference type="EMBL" id="TVY81155.1"/>
    </source>
</evidence>
<evidence type="ECO:0000313" key="4">
    <source>
        <dbReference type="Proteomes" id="UP000469558"/>
    </source>
</evidence>
<feature type="compositionally biased region" description="Low complexity" evidence="1">
    <location>
        <begin position="318"/>
        <end position="341"/>
    </location>
</feature>
<keyword evidence="4" id="KW-1185">Reference proteome</keyword>
<dbReference type="EMBL" id="QGMK01000537">
    <property type="protein sequence ID" value="TVY81155.1"/>
    <property type="molecule type" value="Genomic_DNA"/>
</dbReference>
<evidence type="ECO:0000256" key="2">
    <source>
        <dbReference type="SAM" id="Phobius"/>
    </source>
</evidence>
<evidence type="ECO:0000256" key="1">
    <source>
        <dbReference type="SAM" id="MobiDB-lite"/>
    </source>
</evidence>
<dbReference type="AlphaFoldDB" id="A0A8T9C632"/>
<proteinExistence type="predicted"/>